<dbReference type="Pfam" id="PF13489">
    <property type="entry name" value="Methyltransf_23"/>
    <property type="match status" value="1"/>
</dbReference>
<comment type="caution">
    <text evidence="2">The sequence shown here is derived from an EMBL/GenBank/DDBJ whole genome shotgun (WGS) entry which is preliminary data.</text>
</comment>
<dbReference type="Proteomes" id="UP000636938">
    <property type="component" value="Unassembled WGS sequence"/>
</dbReference>
<evidence type="ECO:0000259" key="1">
    <source>
        <dbReference type="Pfam" id="PF13304"/>
    </source>
</evidence>
<protein>
    <submittedName>
        <fullName evidence="2">AAA family ATPase</fullName>
    </submittedName>
</protein>
<dbReference type="GO" id="GO:0016887">
    <property type="term" value="F:ATP hydrolysis activity"/>
    <property type="evidence" value="ECO:0007669"/>
    <property type="project" value="InterPro"/>
</dbReference>
<dbReference type="EMBL" id="JACSQS010000022">
    <property type="protein sequence ID" value="MBD7955763.1"/>
    <property type="molecule type" value="Genomic_DNA"/>
</dbReference>
<keyword evidence="3" id="KW-1185">Reference proteome</keyword>
<organism evidence="2 3">
    <name type="scientific">Stenotrophomonas lacuserhaii</name>
    <dbReference type="NCBI Taxonomy" id="2760084"/>
    <lineage>
        <taxon>Bacteria</taxon>
        <taxon>Pseudomonadati</taxon>
        <taxon>Pseudomonadota</taxon>
        <taxon>Gammaproteobacteria</taxon>
        <taxon>Lysobacterales</taxon>
        <taxon>Lysobacteraceae</taxon>
        <taxon>Stenotrophomonas</taxon>
    </lineage>
</organism>
<feature type="domain" description="ATPase AAA-type core" evidence="1">
    <location>
        <begin position="206"/>
        <end position="282"/>
    </location>
</feature>
<evidence type="ECO:0000313" key="3">
    <source>
        <dbReference type="Proteomes" id="UP000636938"/>
    </source>
</evidence>
<dbReference type="InterPro" id="IPR029063">
    <property type="entry name" value="SAM-dependent_MTases_sf"/>
</dbReference>
<dbReference type="AlphaFoldDB" id="A0A8X8K1M2"/>
<dbReference type="Gene3D" id="3.40.50.150">
    <property type="entry name" value="Vaccinia Virus protein VP39"/>
    <property type="match status" value="1"/>
</dbReference>
<proteinExistence type="predicted"/>
<dbReference type="Pfam" id="PF13304">
    <property type="entry name" value="AAA_21"/>
    <property type="match status" value="1"/>
</dbReference>
<evidence type="ECO:0000313" key="2">
    <source>
        <dbReference type="EMBL" id="MBD7955763.1"/>
    </source>
</evidence>
<dbReference type="SUPFAM" id="SSF53335">
    <property type="entry name" value="S-adenosyl-L-methionine-dependent methyltransferases"/>
    <property type="match status" value="1"/>
</dbReference>
<dbReference type="InterPro" id="IPR027417">
    <property type="entry name" value="P-loop_NTPase"/>
</dbReference>
<dbReference type="PANTHER" id="PTHR43581:SF4">
    <property type="entry name" value="ATP_GTP PHOSPHATASE"/>
    <property type="match status" value="1"/>
</dbReference>
<dbReference type="SUPFAM" id="SSF52540">
    <property type="entry name" value="P-loop containing nucleoside triphosphate hydrolases"/>
    <property type="match status" value="1"/>
</dbReference>
<dbReference type="Gene3D" id="3.40.50.300">
    <property type="entry name" value="P-loop containing nucleotide triphosphate hydrolases"/>
    <property type="match status" value="1"/>
</dbReference>
<dbReference type="CDD" id="cd00267">
    <property type="entry name" value="ABC_ATPase"/>
    <property type="match status" value="1"/>
</dbReference>
<dbReference type="InterPro" id="IPR003959">
    <property type="entry name" value="ATPase_AAA_core"/>
</dbReference>
<gene>
    <name evidence="2" type="ORF">H9654_16320</name>
</gene>
<reference evidence="2 3" key="1">
    <citation type="submission" date="2020-08" db="EMBL/GenBank/DDBJ databases">
        <title>A Genomic Blueprint of the Chicken Gut Microbiome.</title>
        <authorList>
            <person name="Gilroy R."/>
            <person name="Ravi A."/>
            <person name="Getino M."/>
            <person name="Pursley I."/>
            <person name="Horton D.L."/>
            <person name="Alikhan N.-F."/>
            <person name="Baker D."/>
            <person name="Gharbi K."/>
            <person name="Hall N."/>
            <person name="Watson M."/>
            <person name="Adriaenssens E.M."/>
            <person name="Foster-Nyarko E."/>
            <person name="Jarju S."/>
            <person name="Secka A."/>
            <person name="Antonio M."/>
            <person name="Oren A."/>
            <person name="Chaudhuri R."/>
            <person name="La Ragione R.M."/>
            <person name="Hildebrand F."/>
            <person name="Pallen M.J."/>
        </authorList>
    </citation>
    <scope>NUCLEOTIDE SEQUENCE [LARGE SCALE GENOMIC DNA]</scope>
    <source>
        <strain evidence="2 3">Sa5BUN4</strain>
    </source>
</reference>
<dbReference type="GO" id="GO:0005524">
    <property type="term" value="F:ATP binding"/>
    <property type="evidence" value="ECO:0007669"/>
    <property type="project" value="InterPro"/>
</dbReference>
<name>A0A8X8K1M2_9GAMM</name>
<dbReference type="PANTHER" id="PTHR43581">
    <property type="entry name" value="ATP/GTP PHOSPHATASE"/>
    <property type="match status" value="1"/>
</dbReference>
<accession>A0A8X8K1M2</accession>
<dbReference type="InterPro" id="IPR051396">
    <property type="entry name" value="Bact_Antivir_Def_Nuclease"/>
</dbReference>
<dbReference type="RefSeq" id="WP_191771797.1">
    <property type="nucleotide sequence ID" value="NZ_JACSQS010000022.1"/>
</dbReference>
<sequence length="602" mass="66162">MLEHVQISGPLARNSGLPEHAISGLERYVVLAGKNGSGKSRILNFVSESLRISDGHSGLDEQQLDAHINHYQTAVDKGQVGLKTMLDEHLSTRHVRQNFRFDAIPGSALKFTPSAGDLVDPAKLTEEAIWASAERLSTSHASDWKKEAVPYIKEIFDRHFNTSHGTIQAEGVRAEDAAKSFSSLDDAIFSFLGQRLMRDGRGRPTLFGRPIANAGLSSGQMVMLQLVTALHAKAQGIGEAILFMDEPETHLHPSVLVDLLQHIEQNAPLVQVWIATHSIPLLSFINSRNSRSIWSVVEGKATRAGRNPMKVISGLLGDEQQVAMLASFLSLPAQIAVNNFSYQCLMPPAVVMTEADDPQLTQIRETLAKISSDAELKIVDYGAGKGRLVDALKEGGRSISYHAFDAYTSDSEECKAAIELYHGSHSGRYFNDVHLMLGELGLGSIDCIVMTNVLHEIEPDQWPGLLGKGSPLFRLLKDDGYLLIVEDQRLPTGERAYSDGFLILDTADLRELFCIPSVGASEDSFYAARAREGRLTAHLVSKNHMACVTAASRNEAVRSVTNHARTKIRSLRNSQHEFTSGLELALWAHQFANGMLMLEQWD</sequence>